<sequence>DVGNSTNGYQSFYQFISSNANNNTPILTSGTCTKTFTKTSQLADGINYFPCPTLDSNAEVMGIKQSLENVANIQNLFPNGNETKTTIENYLTNITGSKSGTIGLDNLSVYLRTQ</sequence>
<evidence type="ECO:0000313" key="1">
    <source>
        <dbReference type="EMBL" id="CAA6819002.1"/>
    </source>
</evidence>
<dbReference type="AlphaFoldDB" id="A0A6S6TDQ9"/>
<organism evidence="1">
    <name type="scientific">uncultured Sulfurovum sp</name>
    <dbReference type="NCBI Taxonomy" id="269237"/>
    <lineage>
        <taxon>Bacteria</taxon>
        <taxon>Pseudomonadati</taxon>
        <taxon>Campylobacterota</taxon>
        <taxon>Epsilonproteobacteria</taxon>
        <taxon>Campylobacterales</taxon>
        <taxon>Sulfurovaceae</taxon>
        <taxon>Sulfurovum</taxon>
        <taxon>environmental samples</taxon>
    </lineage>
</organism>
<accession>A0A6S6TDQ9</accession>
<protein>
    <submittedName>
        <fullName evidence="1">Uncharacterized protein</fullName>
    </submittedName>
</protein>
<dbReference type="EMBL" id="CACVAZ010000119">
    <property type="protein sequence ID" value="CAA6819002.1"/>
    <property type="molecule type" value="Genomic_DNA"/>
</dbReference>
<reference evidence="1" key="1">
    <citation type="submission" date="2020-01" db="EMBL/GenBank/DDBJ databases">
        <authorList>
            <person name="Meier V. D."/>
            <person name="Meier V D."/>
        </authorList>
    </citation>
    <scope>NUCLEOTIDE SEQUENCE</scope>
    <source>
        <strain evidence="1">HLG_WM_MAG_02</strain>
    </source>
</reference>
<name>A0A6S6TDQ9_9BACT</name>
<gene>
    <name evidence="1" type="ORF">HELGO_WM18700</name>
</gene>
<proteinExistence type="predicted"/>
<feature type="non-terminal residue" evidence="1">
    <location>
        <position position="1"/>
    </location>
</feature>